<feature type="domain" description="DUF4143" evidence="2">
    <location>
        <begin position="204"/>
        <end position="377"/>
    </location>
</feature>
<evidence type="ECO:0000313" key="4">
    <source>
        <dbReference type="Proteomes" id="UP001072034"/>
    </source>
</evidence>
<dbReference type="PANTHER" id="PTHR43566">
    <property type="entry name" value="CONSERVED PROTEIN"/>
    <property type="match status" value="1"/>
</dbReference>
<accession>A0ABT4I949</accession>
<evidence type="ECO:0000259" key="1">
    <source>
        <dbReference type="Pfam" id="PF13173"/>
    </source>
</evidence>
<evidence type="ECO:0000313" key="3">
    <source>
        <dbReference type="EMBL" id="MCZ0858278.1"/>
    </source>
</evidence>
<comment type="caution">
    <text evidence="3">The sequence shown here is derived from an EMBL/GenBank/DDBJ whole genome shotgun (WGS) entry which is preliminary data.</text>
</comment>
<dbReference type="InterPro" id="IPR027417">
    <property type="entry name" value="P-loop_NTPase"/>
</dbReference>
<organism evidence="3 4">
    <name type="scientific">Actinomyces israelii</name>
    <dbReference type="NCBI Taxonomy" id="1659"/>
    <lineage>
        <taxon>Bacteria</taxon>
        <taxon>Bacillati</taxon>
        <taxon>Actinomycetota</taxon>
        <taxon>Actinomycetes</taxon>
        <taxon>Actinomycetales</taxon>
        <taxon>Actinomycetaceae</taxon>
        <taxon>Actinomyces</taxon>
    </lineage>
</organism>
<gene>
    <name evidence="3" type="ORF">OHJ16_09520</name>
</gene>
<dbReference type="InterPro" id="IPR041682">
    <property type="entry name" value="AAA_14"/>
</dbReference>
<reference evidence="3" key="1">
    <citation type="submission" date="2022-10" db="EMBL/GenBank/DDBJ databases">
        <title>Genome sequence of Actinomyces israelii ATCC 10048.</title>
        <authorList>
            <person name="Watt R.M."/>
            <person name="Tong W.M."/>
        </authorList>
    </citation>
    <scope>NUCLEOTIDE SEQUENCE</scope>
    <source>
        <strain evidence="3">ATCC 10048</strain>
    </source>
</reference>
<dbReference type="PANTHER" id="PTHR43566:SF2">
    <property type="entry name" value="DUF4143 DOMAIN-CONTAINING PROTEIN"/>
    <property type="match status" value="1"/>
</dbReference>
<evidence type="ECO:0000259" key="2">
    <source>
        <dbReference type="Pfam" id="PF13635"/>
    </source>
</evidence>
<dbReference type="EMBL" id="JAPTMY010000019">
    <property type="protein sequence ID" value="MCZ0858278.1"/>
    <property type="molecule type" value="Genomic_DNA"/>
</dbReference>
<dbReference type="InterPro" id="IPR025420">
    <property type="entry name" value="DUF4143"/>
</dbReference>
<dbReference type="RefSeq" id="WP_043560205.1">
    <property type="nucleotide sequence ID" value="NZ_JAPTMY010000019.1"/>
</dbReference>
<dbReference type="Pfam" id="PF13173">
    <property type="entry name" value="AAA_14"/>
    <property type="match status" value="1"/>
</dbReference>
<dbReference type="Proteomes" id="UP001072034">
    <property type="component" value="Unassembled WGS sequence"/>
</dbReference>
<keyword evidence="4" id="KW-1185">Reference proteome</keyword>
<proteinExistence type="predicted"/>
<feature type="domain" description="AAA" evidence="1">
    <location>
        <begin position="22"/>
        <end position="131"/>
    </location>
</feature>
<dbReference type="SUPFAM" id="SSF52540">
    <property type="entry name" value="P-loop containing nucleoside triphosphate hydrolases"/>
    <property type="match status" value="1"/>
</dbReference>
<protein>
    <submittedName>
        <fullName evidence="3">DUF4143 domain-containing protein</fullName>
    </submittedName>
</protein>
<sequence>MSPPYSRLIDTRLATLLDGLPAVNIEGARGVGKTWTASRHARTLIAVDDPDERAQLVHLGRRFTASLDYPVVLDEWQRLPETWDRVRRAVDDDPAPGRFILTGSASPAQAPVHTGAGRIVNIRMWPLSLAERSLEAPTISLAALIAGDGTGAIEGSTPIDLGRYVDEILRSGFPGIRDLPPVAREAQLDAYLEQTVRHDLADGRARRTRTLTDWLRAYAAGVATTASYGSIAAAATSREGSTPAASTTRQYRDLLEEMWILEPVRGWSPSENDFKRLTTSDKHQLCDPALAARLLRTGAAGLLGVGRPAQTALKGVPRRTRMLGPLFESLVTQSVRVYASLCNAAVHHLRDKGGEHEIDLIVEGPDRRVVAIEVKASAAPRPGDTRHLLWLRERLGERLADAVVVTTGSHAYRDRHGIAVVPAALLGP</sequence>
<dbReference type="Pfam" id="PF13635">
    <property type="entry name" value="DUF4143"/>
    <property type="match status" value="1"/>
</dbReference>
<name>A0ABT4I949_9ACTO</name>